<feature type="signal peptide" evidence="1">
    <location>
        <begin position="1"/>
        <end position="28"/>
    </location>
</feature>
<dbReference type="EMBL" id="JBGORX010000002">
    <property type="protein sequence ID" value="MFJ1268790.1"/>
    <property type="molecule type" value="Genomic_DNA"/>
</dbReference>
<dbReference type="Proteomes" id="UP001615550">
    <property type="component" value="Unassembled WGS sequence"/>
</dbReference>
<protein>
    <recommendedName>
        <fullName evidence="4">Transporter</fullName>
    </recommendedName>
</protein>
<keyword evidence="1" id="KW-0732">Signal</keyword>
<proteinExistence type="predicted"/>
<evidence type="ECO:0008006" key="4">
    <source>
        <dbReference type="Google" id="ProtNLM"/>
    </source>
</evidence>
<organism evidence="2 3">
    <name type="scientific">Legionella lytica</name>
    <dbReference type="NCBI Taxonomy" id="96232"/>
    <lineage>
        <taxon>Bacteria</taxon>
        <taxon>Pseudomonadati</taxon>
        <taxon>Pseudomonadota</taxon>
        <taxon>Gammaproteobacteria</taxon>
        <taxon>Legionellales</taxon>
        <taxon>Legionellaceae</taxon>
        <taxon>Legionella</taxon>
    </lineage>
</organism>
<keyword evidence="3" id="KW-1185">Reference proteome</keyword>
<evidence type="ECO:0000256" key="1">
    <source>
        <dbReference type="SAM" id="SignalP"/>
    </source>
</evidence>
<name>A0ABW8D7V5_9GAMM</name>
<dbReference type="RefSeq" id="WP_400187627.1">
    <property type="nucleotide sequence ID" value="NZ_JBGORX010000002.1"/>
</dbReference>
<evidence type="ECO:0000313" key="3">
    <source>
        <dbReference type="Proteomes" id="UP001615550"/>
    </source>
</evidence>
<feature type="chain" id="PRO_5045380957" description="Transporter" evidence="1">
    <location>
        <begin position="29"/>
        <end position="267"/>
    </location>
</feature>
<sequence length="267" mass="29378">MGLTKQMVKKRLLMGLLLGLFTYQSTHAGAWVRGKGEFLNIATGQYYQSTNYWTTGGHLHSSPIYKKGYGSDYFEYGVTDKFTFGGYFSGLQSHTQANGTQGGGSDNLLLGRFLLWKGDSVVVSTQLLVDALGHGAHLNIPPQNGRLNTGEALLIGTGGSAKNKKMNWFFDASLGVLQRYGPGDQAQVIFEGGLKFFDDRFWLFIQNWNTIGLATPEKGSYNLFTIAPSIVYWPTKKIGLQLGLTQDMYGQNVGEGIGPFAALWLYL</sequence>
<accession>A0ABW8D7V5</accession>
<reference evidence="2 3" key="1">
    <citation type="submission" date="2024-08" db="EMBL/GenBank/DDBJ databases">
        <title>Draft Genome Sequence of Legionella lytica strain DSB2004, Isolated From a Fire Sprinkler System.</title>
        <authorList>
            <person name="Everhart A.D."/>
            <person name="Kidane D.T."/>
            <person name="Farone A.L."/>
            <person name="Farone M.B."/>
        </authorList>
    </citation>
    <scope>NUCLEOTIDE SEQUENCE [LARGE SCALE GENOMIC DNA]</scope>
    <source>
        <strain evidence="2 3">DSB2004</strain>
    </source>
</reference>
<gene>
    <name evidence="2" type="ORF">ACD661_09510</name>
</gene>
<comment type="caution">
    <text evidence="2">The sequence shown here is derived from an EMBL/GenBank/DDBJ whole genome shotgun (WGS) entry which is preliminary data.</text>
</comment>
<evidence type="ECO:0000313" key="2">
    <source>
        <dbReference type="EMBL" id="MFJ1268790.1"/>
    </source>
</evidence>